<evidence type="ECO:0000256" key="8">
    <source>
        <dbReference type="ARBA" id="ARBA00023184"/>
    </source>
</evidence>
<evidence type="ECO:0000256" key="7">
    <source>
        <dbReference type="ARBA" id="ARBA00022840"/>
    </source>
</evidence>
<sequence>MDLQILDLLKSALSSSSSREDTTVGKIIADHGASIVRNALGEVDNNSRPLEVSFVLTSEQQALLKAHFPNRVVKFSNKSSSQHSFAAAHRVLETDYVYSFFPEDATVIDIGGNFANHVRNRRNNVHSCCPILDVRDGARYTERFMSLSKYMNKHPNLPCEPLYCKRKFQDCGLKADYAMAIHSLSDIPLKDLCATLLERNIKKCVATIMMVPEMLVDDEGTIPHFDVRWKIDRPNDRIYFDFEYASNLGYDHCYSTLLSYMRYNAVRIGDSAFRVERTMDWHGVIVVDITYAEQWNPSIPLIGGRSCAWFSKLKNKVVLKLLQSSLVPWAFTKREIVVDKKTISRVLESAFRQYSPDQPVEKAIQNISTLLSSGTNHVIINGVSVIAGTPLDEEDFVDVATTIYYITKCRYNGLRKKLGALRELEVVTSNSVQRGDATKPVSGLAKMILPSGSTVYNGPSTHAFSSNTRNLPVDHVLPTIGEMVQALIGRDDDFDGSSGHVVDHWARFVSNIGEVITGSLDINLSLTRKPLEFIPLDEYIIAKVGAFNTICVEDDFIKRKSIVNEKAEKEKADEERLKKAILTIASVIESGKDITLPKGITGNSFVVNTLDKPNVEVCDANLHVGEIDECIDYLASIEDNTNRKFKGLFEQTRNGSWISQCIFYGNKDLEVYIPRTGVWKRHDDAKKPVRYSIGKVYDGKITVMYGDDGKFDAATLREFARYDAIFFDQSCVVDNISVIRQSLIESKGLPCGPNVVIVDGVAGCGKTTKIVDCVDLNEAGGVLVLTSNANSSLELREKISGSALVKSRCIRTIDSYLMMKKKFKANKLFIDEGFMQHSGCIYAALAFSGATDCYVFGDSEQIPFISRNPLFILRHQMITGAKTLTCLDTFRSPMDATKILNDSFYKKKRPVKTLSKVTRSISLHPITSNNQIPSENALYLCYTQAEKAELLDTLQLKGRKILTVHEAQGESVDNVIFCRLSRTSTELTTGKHPINGSCHALVALSRHKKTFKFYSKACTVDTGDILYNACSRTFTEKELLSHFTISERAKMVL</sequence>
<dbReference type="GO" id="GO:0006396">
    <property type="term" value="P:RNA processing"/>
    <property type="evidence" value="ECO:0007669"/>
    <property type="project" value="InterPro"/>
</dbReference>
<keyword evidence="4" id="KW-0808">Transferase</keyword>
<dbReference type="Pfam" id="PF01443">
    <property type="entry name" value="Viral_helicase1"/>
    <property type="match status" value="1"/>
</dbReference>
<dbReference type="Gene3D" id="3.40.50.300">
    <property type="entry name" value="P-loop containing nucleotide triphosphate hydrolases"/>
    <property type="match status" value="2"/>
</dbReference>
<dbReference type="GO" id="GO:0044167">
    <property type="term" value="C:host cell endoplasmic reticulum membrane"/>
    <property type="evidence" value="ECO:0007669"/>
    <property type="project" value="UniProtKB-SubCell"/>
</dbReference>
<evidence type="ECO:0000256" key="6">
    <source>
        <dbReference type="ARBA" id="ARBA00022801"/>
    </source>
</evidence>
<keyword evidence="5" id="KW-0547">Nucleotide-binding</keyword>
<evidence type="ECO:0000256" key="5">
    <source>
        <dbReference type="ARBA" id="ARBA00022741"/>
    </source>
</evidence>
<name>A0A858XF40_9BROM</name>
<evidence type="ECO:0000256" key="1">
    <source>
        <dbReference type="ARBA" id="ARBA00004291"/>
    </source>
</evidence>
<dbReference type="InterPro" id="IPR002588">
    <property type="entry name" value="Alphavirus-like_MT_dom"/>
</dbReference>
<organism evidence="11 12">
    <name type="scientific">Actinidia yellowing ringspot virus</name>
    <dbReference type="NCBI Taxonomy" id="2715794"/>
    <lineage>
        <taxon>Viruses</taxon>
        <taxon>Riboviria</taxon>
        <taxon>Orthornavirae</taxon>
        <taxon>Kitrinoviricota</taxon>
        <taxon>Alsuviricetes</taxon>
        <taxon>Martellivirales</taxon>
        <taxon>Bromoviridae</taxon>
        <taxon>Ilarvirus</taxon>
        <taxon>Ilarvirus AYRSpV</taxon>
    </lineage>
</organism>
<evidence type="ECO:0000313" key="11">
    <source>
        <dbReference type="EMBL" id="QJQ13982.1"/>
    </source>
</evidence>
<dbReference type="InterPro" id="IPR027351">
    <property type="entry name" value="(+)RNA_virus_helicase_core_dom"/>
</dbReference>
<dbReference type="GO" id="GO:0016556">
    <property type="term" value="P:mRNA modification"/>
    <property type="evidence" value="ECO:0007669"/>
    <property type="project" value="InterPro"/>
</dbReference>
<dbReference type="Proteomes" id="UP001181741">
    <property type="component" value="Genome"/>
</dbReference>
<keyword evidence="7" id="KW-0067">ATP-binding</keyword>
<dbReference type="GO" id="GO:0003723">
    <property type="term" value="F:RNA binding"/>
    <property type="evidence" value="ECO:0007669"/>
    <property type="project" value="InterPro"/>
</dbReference>
<keyword evidence="12" id="KW-1185">Reference proteome</keyword>
<evidence type="ECO:0000256" key="3">
    <source>
        <dbReference type="ARBA" id="ARBA00020856"/>
    </source>
</evidence>
<keyword evidence="6" id="KW-0378">Hydrolase</keyword>
<accession>A0A858XF40</accession>
<dbReference type="PROSITE" id="PS51657">
    <property type="entry name" value="PSRV_HELICASE"/>
    <property type="match status" value="1"/>
</dbReference>
<comment type="similarity">
    <text evidence="2">Belongs to the bromoviridae replication protein 1a family.</text>
</comment>
<protein>
    <recommendedName>
        <fullName evidence="3">Replication protein 1a</fullName>
    </recommendedName>
</protein>
<proteinExistence type="inferred from homology"/>
<dbReference type="InterPro" id="IPR027417">
    <property type="entry name" value="P-loop_NTPase"/>
</dbReference>
<comment type="subcellular location">
    <subcellularLocation>
        <location evidence="1">Host endoplasmic reticulum membrane</location>
        <topology evidence="1">Peripheral membrane protein</topology>
    </subcellularLocation>
</comment>
<dbReference type="SUPFAM" id="SSF52540">
    <property type="entry name" value="P-loop containing nucleoside triphosphate hydrolases"/>
    <property type="match status" value="1"/>
</dbReference>
<dbReference type="GO" id="GO:0008174">
    <property type="term" value="F:mRNA methyltransferase activity"/>
    <property type="evidence" value="ECO:0007669"/>
    <property type="project" value="UniProtKB-UniRule"/>
</dbReference>
<reference evidence="11" key="1">
    <citation type="journal article" date="2021" name="Plant Dis.">
        <title>Occurrence and Distribution of Actinidia Viruses in Shaanxi Province of China.</title>
        <authorList>
            <person name="Zhao L."/>
            <person name="Cao M."/>
            <person name="Huang Q."/>
            <person name="Wang Y."/>
            <person name="Sun J."/>
            <person name="Zhang Y."/>
            <person name="Hou C."/>
            <person name="Wu Y."/>
        </authorList>
    </citation>
    <scope>NUCLEOTIDE SEQUENCE</scope>
    <source>
        <strain evidence="11">AYRSpV-Meixian</strain>
    </source>
</reference>
<evidence type="ECO:0000313" key="12">
    <source>
        <dbReference type="Proteomes" id="UP001181741"/>
    </source>
</evidence>
<dbReference type="GO" id="GO:0016787">
    <property type="term" value="F:hydrolase activity"/>
    <property type="evidence" value="ECO:0007669"/>
    <property type="project" value="UniProtKB-KW"/>
</dbReference>
<dbReference type="GO" id="GO:0005524">
    <property type="term" value="F:ATP binding"/>
    <property type="evidence" value="ECO:0007669"/>
    <property type="project" value="UniProtKB-KW"/>
</dbReference>
<evidence type="ECO:0000259" key="10">
    <source>
        <dbReference type="PROSITE" id="PS51743"/>
    </source>
</evidence>
<dbReference type="PROSITE" id="PS51743">
    <property type="entry name" value="ALPHAVIRUS_MT"/>
    <property type="match status" value="1"/>
</dbReference>
<feature type="domain" description="Alphavirus-like MT" evidence="10">
    <location>
        <begin position="74"/>
        <end position="261"/>
    </location>
</feature>
<evidence type="ECO:0000256" key="4">
    <source>
        <dbReference type="ARBA" id="ARBA00022679"/>
    </source>
</evidence>
<evidence type="ECO:0000259" key="9">
    <source>
        <dbReference type="PROSITE" id="PS51657"/>
    </source>
</evidence>
<keyword evidence="8" id="KW-1038">Host endoplasmic reticulum</keyword>
<feature type="domain" description="(+)RNA virus helicase C-terminal" evidence="9">
    <location>
        <begin position="728"/>
        <end position="1053"/>
    </location>
</feature>
<dbReference type="Pfam" id="PF01660">
    <property type="entry name" value="Vmethyltransf"/>
    <property type="match status" value="1"/>
</dbReference>
<evidence type="ECO:0000256" key="2">
    <source>
        <dbReference type="ARBA" id="ARBA00010328"/>
    </source>
</evidence>
<dbReference type="EMBL" id="MN612758">
    <property type="protein sequence ID" value="QJQ13982.1"/>
    <property type="molecule type" value="Genomic_RNA"/>
</dbReference>